<dbReference type="SMART" id="SM00382">
    <property type="entry name" value="AAA"/>
    <property type="match status" value="2"/>
</dbReference>
<feature type="region of interest" description="Disordered" evidence="4">
    <location>
        <begin position="1"/>
        <end position="32"/>
    </location>
</feature>
<evidence type="ECO:0000313" key="7">
    <source>
        <dbReference type="Proteomes" id="UP001295423"/>
    </source>
</evidence>
<evidence type="ECO:0000256" key="2">
    <source>
        <dbReference type="ARBA" id="ARBA00022741"/>
    </source>
</evidence>
<dbReference type="GO" id="GO:0005737">
    <property type="term" value="C:cytoplasm"/>
    <property type="evidence" value="ECO:0007669"/>
    <property type="project" value="TreeGrafter"/>
</dbReference>
<feature type="compositionally biased region" description="Low complexity" evidence="4">
    <location>
        <begin position="188"/>
        <end position="206"/>
    </location>
</feature>
<dbReference type="InterPro" id="IPR003959">
    <property type="entry name" value="ATPase_AAA_core"/>
</dbReference>
<keyword evidence="2" id="KW-0547">Nucleotide-binding</keyword>
<evidence type="ECO:0000256" key="4">
    <source>
        <dbReference type="SAM" id="MobiDB-lite"/>
    </source>
</evidence>
<feature type="compositionally biased region" description="Basic and acidic residues" evidence="4">
    <location>
        <begin position="17"/>
        <end position="28"/>
    </location>
</feature>
<feature type="domain" description="AAA+ ATPase" evidence="5">
    <location>
        <begin position="402"/>
        <end position="548"/>
    </location>
</feature>
<gene>
    <name evidence="6" type="ORF">CYCCA115_LOCUS12146</name>
</gene>
<dbReference type="PANTHER" id="PTHR23077">
    <property type="entry name" value="AAA-FAMILY ATPASE"/>
    <property type="match status" value="1"/>
</dbReference>
<dbReference type="InterPro" id="IPR041569">
    <property type="entry name" value="AAA_lid_3"/>
</dbReference>
<feature type="compositionally biased region" description="Low complexity" evidence="4">
    <location>
        <begin position="168"/>
        <end position="178"/>
    </location>
</feature>
<dbReference type="Pfam" id="PF17862">
    <property type="entry name" value="AAA_lid_3"/>
    <property type="match status" value="1"/>
</dbReference>
<dbReference type="GO" id="GO:0016887">
    <property type="term" value="F:ATP hydrolysis activity"/>
    <property type="evidence" value="ECO:0007669"/>
    <property type="project" value="InterPro"/>
</dbReference>
<dbReference type="PROSITE" id="PS00674">
    <property type="entry name" value="AAA"/>
    <property type="match status" value="1"/>
</dbReference>
<name>A0AAD2FQL5_9STRA</name>
<keyword evidence="1" id="KW-0677">Repeat</keyword>
<reference evidence="6" key="1">
    <citation type="submission" date="2023-08" db="EMBL/GenBank/DDBJ databases">
        <authorList>
            <person name="Audoor S."/>
            <person name="Bilcke G."/>
        </authorList>
    </citation>
    <scope>NUCLEOTIDE SEQUENCE</scope>
</reference>
<dbReference type="InterPro" id="IPR003960">
    <property type="entry name" value="ATPase_AAA_CS"/>
</dbReference>
<sequence>MAKKKKKGRASTGGGNDVKKNIFPKEEESAPSPVVDFLSLQLHSSTSSLKKSMKYSPTLFLNQVDADSLDLINGDEVFILSDATSSEDVYASLAKVQIYDSSEKLNSPVKSPVSSKKGRLSPGSCHIHPVTLANDVLGIQASSKSNEADIPPTPKTPVPTTPVPVPTPSSSKSKFSFSKGGGGDQLISTPSKATTPTPNNTNKTARAPPRNIWAVVRQSDLGDYVASLLCCKASIITVEEVDKDSNKFETCMERLVQQLILAQLSGSYILKRGVPFRLSLRGLSVECKVTNVKGTSVPSVDNVLEDLSKLAIEGSTTDTKGENEVVEFLKSLDEEEVDLLRLYLISHQTTVKLGCSEQKDESKESKEREPLVAGLDKTVEEVKNILTTSLMHPELFSDLLRPPKGVLLHGASGTGKSSLALQVAQSLESHFHVEHISCASLQSQTALVGQAEKQLVQMFDNAQRPRDGKSGSLVVLDDVHLICPRREGTNLGADRLSATLLALLDGVKTYSSTYPSMVLATTSNPSLLDPALRRSGRLDSEIEVPLPDEPEIRSKILQFHIQSIGVKAPTLSETDWLHLGRIAKGFTGADLMLAVKEALRITVLRDIESVDQNNLEVVKVDLERGVRATKPSAIKAVTVEIPQVFWSSIGGMDKVKQELKEAIELPMTHGHLFKKLGINPPRGVLLYGPPGCSKTLMARALATEGNMNFLAVKGPELLSKWLGESERALAALFRRARLASPSVIFFDEVDAIATKRDGGSSGGERLLSQLLTELDGIHSKQDDSQKRRVVIVCATNRPDLLDDALMRPGRMDRLIYVGLPDEASRSRILHISLKGKSCDDDIDIEQLADSKISGGLSGAEIVAACRNAALIALEENEKQGDLSLKPKITMRHLVETLESMDRQISPEMLEFYQSFQGK</sequence>
<dbReference type="AlphaFoldDB" id="A0AAD2FQL5"/>
<organism evidence="6 7">
    <name type="scientific">Cylindrotheca closterium</name>
    <dbReference type="NCBI Taxonomy" id="2856"/>
    <lineage>
        <taxon>Eukaryota</taxon>
        <taxon>Sar</taxon>
        <taxon>Stramenopiles</taxon>
        <taxon>Ochrophyta</taxon>
        <taxon>Bacillariophyta</taxon>
        <taxon>Bacillariophyceae</taxon>
        <taxon>Bacillariophycidae</taxon>
        <taxon>Bacillariales</taxon>
        <taxon>Bacillariaceae</taxon>
        <taxon>Cylindrotheca</taxon>
    </lineage>
</organism>
<evidence type="ECO:0000313" key="6">
    <source>
        <dbReference type="EMBL" id="CAJ1949538.1"/>
    </source>
</evidence>
<dbReference type="InterPro" id="IPR050168">
    <property type="entry name" value="AAA_ATPase_domain"/>
</dbReference>
<dbReference type="Proteomes" id="UP001295423">
    <property type="component" value="Unassembled WGS sequence"/>
</dbReference>
<feature type="domain" description="AAA+ ATPase" evidence="5">
    <location>
        <begin position="680"/>
        <end position="821"/>
    </location>
</feature>
<keyword evidence="7" id="KW-1185">Reference proteome</keyword>
<dbReference type="CDD" id="cd19511">
    <property type="entry name" value="RecA-like_CDC48_r2-like"/>
    <property type="match status" value="1"/>
</dbReference>
<dbReference type="InterPro" id="IPR003593">
    <property type="entry name" value="AAA+_ATPase"/>
</dbReference>
<keyword evidence="3" id="KW-0067">ATP-binding</keyword>
<feature type="region of interest" description="Disordered" evidence="4">
    <location>
        <begin position="104"/>
        <end position="125"/>
    </location>
</feature>
<evidence type="ECO:0000259" key="5">
    <source>
        <dbReference type="SMART" id="SM00382"/>
    </source>
</evidence>
<accession>A0AAD2FQL5</accession>
<dbReference type="SUPFAM" id="SSF52540">
    <property type="entry name" value="P-loop containing nucleoside triphosphate hydrolases"/>
    <property type="match status" value="2"/>
</dbReference>
<dbReference type="FunFam" id="3.40.50.300:FF:000018">
    <property type="entry name" value="Cell division control 48"/>
    <property type="match status" value="1"/>
</dbReference>
<feature type="region of interest" description="Disordered" evidence="4">
    <location>
        <begin position="144"/>
        <end position="206"/>
    </location>
</feature>
<dbReference type="Pfam" id="PF00004">
    <property type="entry name" value="AAA"/>
    <property type="match status" value="2"/>
</dbReference>
<comment type="caution">
    <text evidence="6">The sequence shown here is derived from an EMBL/GenBank/DDBJ whole genome shotgun (WGS) entry which is preliminary data.</text>
</comment>
<dbReference type="EMBL" id="CAKOGP040001758">
    <property type="protein sequence ID" value="CAJ1949538.1"/>
    <property type="molecule type" value="Genomic_DNA"/>
</dbReference>
<dbReference type="PANTHER" id="PTHR23077:SF27">
    <property type="entry name" value="ATPASE FAMILY GENE 2 PROTEIN HOMOLOG A"/>
    <property type="match status" value="1"/>
</dbReference>
<protein>
    <recommendedName>
        <fullName evidence="5">AAA+ ATPase domain-containing protein</fullName>
    </recommendedName>
</protein>
<proteinExistence type="predicted"/>
<feature type="compositionally biased region" description="Pro residues" evidence="4">
    <location>
        <begin position="151"/>
        <end position="167"/>
    </location>
</feature>
<dbReference type="GO" id="GO:0005524">
    <property type="term" value="F:ATP binding"/>
    <property type="evidence" value="ECO:0007669"/>
    <property type="project" value="UniProtKB-KW"/>
</dbReference>
<dbReference type="InterPro" id="IPR027417">
    <property type="entry name" value="P-loop_NTPase"/>
</dbReference>
<dbReference type="Gene3D" id="3.40.50.300">
    <property type="entry name" value="P-loop containing nucleotide triphosphate hydrolases"/>
    <property type="match status" value="2"/>
</dbReference>
<dbReference type="Gene3D" id="1.10.8.60">
    <property type="match status" value="2"/>
</dbReference>
<evidence type="ECO:0000256" key="1">
    <source>
        <dbReference type="ARBA" id="ARBA00022737"/>
    </source>
</evidence>
<evidence type="ECO:0000256" key="3">
    <source>
        <dbReference type="ARBA" id="ARBA00022840"/>
    </source>
</evidence>